<reference evidence="1 2" key="1">
    <citation type="submission" date="2019-04" db="EMBL/GenBank/DDBJ databases">
        <title>Mesorhizobium composti sp. nov., isolated from compost.</title>
        <authorList>
            <person name="Lin S.-Y."/>
            <person name="Hameed A."/>
            <person name="Hsieh Y.-T."/>
            <person name="Young C.-C."/>
        </authorList>
    </citation>
    <scope>NUCLEOTIDE SEQUENCE [LARGE SCALE GENOMIC DNA]</scope>
    <source>
        <strain evidence="1 2">CC-YTH430</strain>
    </source>
</reference>
<name>A0ABY2QB20_9HYPH</name>
<sequence length="197" mass="21418">MIGTLRTALALLFAAAVLYGLQHTRPRYSQITSPIVTTGGMNERVQTGNFALSLDSVRVARALDVETFGKTKAYTTPGVWVVVEGTAEARHETLSLTSADWISTAGVRYALTDRIPATIEMLPGDVNQPGLPRRALLVFEMPQEAVAGGSVAVTRSKLSPLDDEVQIAVDADTDRTEPKITLRRNNEGFPWTVLPQR</sequence>
<gene>
    <name evidence="1" type="ORF">E6C48_05005</name>
</gene>
<dbReference type="Proteomes" id="UP000306441">
    <property type="component" value="Unassembled WGS sequence"/>
</dbReference>
<proteinExistence type="predicted"/>
<evidence type="ECO:0000313" key="1">
    <source>
        <dbReference type="EMBL" id="THF59009.1"/>
    </source>
</evidence>
<comment type="caution">
    <text evidence="1">The sequence shown here is derived from an EMBL/GenBank/DDBJ whole genome shotgun (WGS) entry which is preliminary data.</text>
</comment>
<accession>A0ABY2QB20</accession>
<keyword evidence="2" id="KW-1185">Reference proteome</keyword>
<protein>
    <submittedName>
        <fullName evidence="1">Uncharacterized protein</fullName>
    </submittedName>
</protein>
<evidence type="ECO:0000313" key="2">
    <source>
        <dbReference type="Proteomes" id="UP000306441"/>
    </source>
</evidence>
<organism evidence="1 2">
    <name type="scientific">Ollibium composti</name>
    <dbReference type="NCBI Taxonomy" id="2675109"/>
    <lineage>
        <taxon>Bacteria</taxon>
        <taxon>Pseudomonadati</taxon>
        <taxon>Pseudomonadota</taxon>
        <taxon>Alphaproteobacteria</taxon>
        <taxon>Hyphomicrobiales</taxon>
        <taxon>Phyllobacteriaceae</taxon>
        <taxon>Ollibium</taxon>
    </lineage>
</organism>
<dbReference type="EMBL" id="SSNY01000002">
    <property type="protein sequence ID" value="THF59009.1"/>
    <property type="molecule type" value="Genomic_DNA"/>
</dbReference>
<dbReference type="RefSeq" id="WP_136354641.1">
    <property type="nucleotide sequence ID" value="NZ_SSNY01000002.1"/>
</dbReference>